<dbReference type="Pfam" id="PF00067">
    <property type="entry name" value="p450"/>
    <property type="match status" value="1"/>
</dbReference>
<accession>K5V0A7</accession>
<dbReference type="PROSITE" id="PS00086">
    <property type="entry name" value="CYTOCHROME_P450"/>
    <property type="match status" value="1"/>
</dbReference>
<dbReference type="InParanoid" id="K5V0A7"/>
<evidence type="ECO:0000313" key="16">
    <source>
        <dbReference type="Proteomes" id="UP000008370"/>
    </source>
</evidence>
<evidence type="ECO:0000313" key="15">
    <source>
        <dbReference type="EMBL" id="EKM55886.1"/>
    </source>
</evidence>
<comment type="subcellular location">
    <subcellularLocation>
        <location evidence="2">Membrane</location>
        <topology evidence="2">Single-pass membrane protein</topology>
    </subcellularLocation>
</comment>
<evidence type="ECO:0000256" key="9">
    <source>
        <dbReference type="ARBA" id="ARBA00023002"/>
    </source>
</evidence>
<dbReference type="GO" id="GO:0016020">
    <property type="term" value="C:membrane"/>
    <property type="evidence" value="ECO:0007669"/>
    <property type="project" value="UniProtKB-SubCell"/>
</dbReference>
<comment type="similarity">
    <text evidence="4 14">Belongs to the cytochrome P450 family.</text>
</comment>
<keyword evidence="9 14" id="KW-0560">Oxidoreductase</keyword>
<keyword evidence="11 14" id="KW-0503">Monooxygenase</keyword>
<dbReference type="InterPro" id="IPR002401">
    <property type="entry name" value="Cyt_P450_E_grp-I"/>
</dbReference>
<evidence type="ECO:0000256" key="2">
    <source>
        <dbReference type="ARBA" id="ARBA00004167"/>
    </source>
</evidence>
<dbReference type="GO" id="GO:0020037">
    <property type="term" value="F:heme binding"/>
    <property type="evidence" value="ECO:0007669"/>
    <property type="project" value="InterPro"/>
</dbReference>
<dbReference type="GO" id="GO:0005506">
    <property type="term" value="F:iron ion binding"/>
    <property type="evidence" value="ECO:0007669"/>
    <property type="project" value="InterPro"/>
</dbReference>
<dbReference type="HOGENOM" id="CLU_001570_2_3_1"/>
<keyword evidence="5 13" id="KW-0349">Heme</keyword>
<dbReference type="GeneID" id="18907918"/>
<dbReference type="InterPro" id="IPR036396">
    <property type="entry name" value="Cyt_P450_sf"/>
</dbReference>
<dbReference type="EMBL" id="JH930472">
    <property type="protein sequence ID" value="EKM55886.1"/>
    <property type="molecule type" value="Genomic_DNA"/>
</dbReference>
<keyword evidence="12" id="KW-0472">Membrane</keyword>
<dbReference type="PANTHER" id="PTHR46300:SF7">
    <property type="entry name" value="P450, PUTATIVE (EUROFUNG)-RELATED"/>
    <property type="match status" value="1"/>
</dbReference>
<evidence type="ECO:0000256" key="5">
    <source>
        <dbReference type="ARBA" id="ARBA00022617"/>
    </source>
</evidence>
<dbReference type="GO" id="GO:0004497">
    <property type="term" value="F:monooxygenase activity"/>
    <property type="evidence" value="ECO:0007669"/>
    <property type="project" value="UniProtKB-KW"/>
</dbReference>
<organism evidence="15 16">
    <name type="scientific">Phanerochaete carnosa (strain HHB-10118-sp)</name>
    <name type="common">White-rot fungus</name>
    <name type="synonym">Peniophora carnosa</name>
    <dbReference type="NCBI Taxonomy" id="650164"/>
    <lineage>
        <taxon>Eukaryota</taxon>
        <taxon>Fungi</taxon>
        <taxon>Dikarya</taxon>
        <taxon>Basidiomycota</taxon>
        <taxon>Agaricomycotina</taxon>
        <taxon>Agaricomycetes</taxon>
        <taxon>Polyporales</taxon>
        <taxon>Phanerochaetaceae</taxon>
        <taxon>Phanerochaete</taxon>
    </lineage>
</organism>
<gene>
    <name evidence="15" type="ORF">PHACADRAFT_121872</name>
</gene>
<reference evidence="15 16" key="1">
    <citation type="journal article" date="2012" name="BMC Genomics">
        <title>Comparative genomics of the white-rot fungi, Phanerochaete carnosa and P. chrysosporium, to elucidate the genetic basis of the distinct wood types they colonize.</title>
        <authorList>
            <person name="Suzuki H."/>
            <person name="MacDonald J."/>
            <person name="Syed K."/>
            <person name="Salamov A."/>
            <person name="Hori C."/>
            <person name="Aerts A."/>
            <person name="Henrissat B."/>
            <person name="Wiebenga A."/>
            <person name="vanKuyk P.A."/>
            <person name="Barry K."/>
            <person name="Lindquist E."/>
            <person name="LaButti K."/>
            <person name="Lapidus A."/>
            <person name="Lucas S."/>
            <person name="Coutinho P."/>
            <person name="Gong Y."/>
            <person name="Samejima M."/>
            <person name="Mahadevan R."/>
            <person name="Abou-Zaid M."/>
            <person name="de Vries R.P."/>
            <person name="Igarashi K."/>
            <person name="Yadav J.S."/>
            <person name="Grigoriev I.V."/>
            <person name="Master E.R."/>
        </authorList>
    </citation>
    <scope>NUCLEOTIDE SEQUENCE [LARGE SCALE GENOMIC DNA]</scope>
    <source>
        <strain evidence="15 16">HHB-10118-sp</strain>
    </source>
</reference>
<dbReference type="PRINTS" id="PR00463">
    <property type="entry name" value="EP450I"/>
</dbReference>
<dbReference type="CDD" id="cd11065">
    <property type="entry name" value="CYP64-like"/>
    <property type="match status" value="1"/>
</dbReference>
<comment type="cofactor">
    <cofactor evidence="1 13">
        <name>heme</name>
        <dbReference type="ChEBI" id="CHEBI:30413"/>
    </cofactor>
</comment>
<evidence type="ECO:0000256" key="3">
    <source>
        <dbReference type="ARBA" id="ARBA00005179"/>
    </source>
</evidence>
<dbReference type="AlphaFoldDB" id="K5V0A7"/>
<dbReference type="RefSeq" id="XP_007396193.1">
    <property type="nucleotide sequence ID" value="XM_007396131.1"/>
</dbReference>
<evidence type="ECO:0000256" key="4">
    <source>
        <dbReference type="ARBA" id="ARBA00010617"/>
    </source>
</evidence>
<evidence type="ECO:0000256" key="13">
    <source>
        <dbReference type="PIRSR" id="PIRSR602401-1"/>
    </source>
</evidence>
<proteinExistence type="inferred from homology"/>
<evidence type="ECO:0000256" key="10">
    <source>
        <dbReference type="ARBA" id="ARBA00023004"/>
    </source>
</evidence>
<dbReference type="InterPro" id="IPR050364">
    <property type="entry name" value="Cytochrome_P450_fung"/>
</dbReference>
<protein>
    <recommendedName>
        <fullName evidence="17">Cytochrome P450</fullName>
    </recommendedName>
</protein>
<keyword evidence="7 13" id="KW-0479">Metal-binding</keyword>
<keyword evidence="6" id="KW-0812">Transmembrane</keyword>
<name>K5V0A7_PHACS</name>
<keyword evidence="10 13" id="KW-0408">Iron</keyword>
<dbReference type="InterPro" id="IPR001128">
    <property type="entry name" value="Cyt_P450"/>
</dbReference>
<evidence type="ECO:0000256" key="12">
    <source>
        <dbReference type="ARBA" id="ARBA00023136"/>
    </source>
</evidence>
<keyword evidence="16" id="KW-1185">Reference proteome</keyword>
<keyword evidence="8" id="KW-1133">Transmembrane helix</keyword>
<dbReference type="KEGG" id="pco:PHACADRAFT_121872"/>
<dbReference type="GO" id="GO:0016705">
    <property type="term" value="F:oxidoreductase activity, acting on paired donors, with incorporation or reduction of molecular oxygen"/>
    <property type="evidence" value="ECO:0007669"/>
    <property type="project" value="InterPro"/>
</dbReference>
<comment type="pathway">
    <text evidence="3">Secondary metabolite biosynthesis.</text>
</comment>
<dbReference type="PRINTS" id="PR00385">
    <property type="entry name" value="P450"/>
</dbReference>
<dbReference type="Gene3D" id="1.10.630.10">
    <property type="entry name" value="Cytochrome P450"/>
    <property type="match status" value="1"/>
</dbReference>
<evidence type="ECO:0000256" key="11">
    <source>
        <dbReference type="ARBA" id="ARBA00023033"/>
    </source>
</evidence>
<evidence type="ECO:0000256" key="1">
    <source>
        <dbReference type="ARBA" id="ARBA00001971"/>
    </source>
</evidence>
<evidence type="ECO:0000256" key="7">
    <source>
        <dbReference type="ARBA" id="ARBA00022723"/>
    </source>
</evidence>
<evidence type="ECO:0000256" key="14">
    <source>
        <dbReference type="RuleBase" id="RU000461"/>
    </source>
</evidence>
<sequence>MHDKALLALYTACALVGLFVIGRGSKKQHRFPPGPKGPLVIGNLFGIPRDYPWLTYAAWGRQYSSEIVHFKALGQHFVVVNGTKAAKDLFDGRSQIYSDRYYAADRKHRTGFHRNWAMMPYGENWRNHRRLFHQHFRPQAINLYHDQILKGARILIQLLLESPDDFLGHVRHTSGAILGNILYGMDMNPKGDERLEIFEKAIEIFMEIAARCIHLHEYIVKHLPTWFPGAGFKRQALVWRPQVDAMYELQYQEVKSAAKRGKVKTCIASNLMSMFPDNFEDPDVEEMLISVTGTTCVASDTTLFFLTTFFMIMLLYPEVQCKVQDELDRVVGRDRLPGIDDRDSLPYLAAVIKEILRWNPVVSSGAVHKSNADDWYDGYYIPAGTIVIGNAWAILHDEKRYPDPEAFRPERFLMPESTLNPAVPDPVEAFGFGRRICPGRHFAQATVFLYVTHILATVTITKPVDKLGNVVGPAREYTARLFSIPKPFKADIKPRFEGAEELIRLSSVPAE</sequence>
<dbReference type="InterPro" id="IPR017972">
    <property type="entry name" value="Cyt_P450_CS"/>
</dbReference>
<evidence type="ECO:0000256" key="6">
    <source>
        <dbReference type="ARBA" id="ARBA00022692"/>
    </source>
</evidence>
<dbReference type="PANTHER" id="PTHR46300">
    <property type="entry name" value="P450, PUTATIVE (EUROFUNG)-RELATED-RELATED"/>
    <property type="match status" value="1"/>
</dbReference>
<dbReference type="SUPFAM" id="SSF48264">
    <property type="entry name" value="Cytochrome P450"/>
    <property type="match status" value="1"/>
</dbReference>
<dbReference type="Proteomes" id="UP000008370">
    <property type="component" value="Unassembled WGS sequence"/>
</dbReference>
<evidence type="ECO:0000256" key="8">
    <source>
        <dbReference type="ARBA" id="ARBA00022989"/>
    </source>
</evidence>
<feature type="binding site" description="axial binding residue" evidence="13">
    <location>
        <position position="437"/>
    </location>
    <ligand>
        <name>heme</name>
        <dbReference type="ChEBI" id="CHEBI:30413"/>
    </ligand>
    <ligandPart>
        <name>Fe</name>
        <dbReference type="ChEBI" id="CHEBI:18248"/>
    </ligandPart>
</feature>
<evidence type="ECO:0008006" key="17">
    <source>
        <dbReference type="Google" id="ProtNLM"/>
    </source>
</evidence>
<dbReference type="OrthoDB" id="2789670at2759"/>